<comment type="caution">
    <text evidence="1">The sequence shown here is derived from an EMBL/GenBank/DDBJ whole genome shotgun (WGS) entry which is preliminary data.</text>
</comment>
<evidence type="ECO:0000313" key="2">
    <source>
        <dbReference type="Proteomes" id="UP001207468"/>
    </source>
</evidence>
<dbReference type="Proteomes" id="UP001207468">
    <property type="component" value="Unassembled WGS sequence"/>
</dbReference>
<name>A0ACC0TW73_9AGAM</name>
<accession>A0ACC0TW73</accession>
<reference evidence="1" key="1">
    <citation type="submission" date="2021-03" db="EMBL/GenBank/DDBJ databases">
        <title>Evolutionary priming and transition to the ectomycorrhizal habit in an iconic lineage of mushroom-forming fungi: is preadaptation a requirement?</title>
        <authorList>
            <consortium name="DOE Joint Genome Institute"/>
            <person name="Looney B.P."/>
            <person name="Miyauchi S."/>
            <person name="Morin E."/>
            <person name="Drula E."/>
            <person name="Courty P.E."/>
            <person name="Chicoki N."/>
            <person name="Fauchery L."/>
            <person name="Kohler A."/>
            <person name="Kuo A."/>
            <person name="LaButti K."/>
            <person name="Pangilinan J."/>
            <person name="Lipzen A."/>
            <person name="Riley R."/>
            <person name="Andreopoulos W."/>
            <person name="He G."/>
            <person name="Johnson J."/>
            <person name="Barry K.W."/>
            <person name="Grigoriev I.V."/>
            <person name="Nagy L."/>
            <person name="Hibbett D."/>
            <person name="Henrissat B."/>
            <person name="Matheny P.B."/>
            <person name="Labbe J."/>
            <person name="Martin A.F."/>
        </authorList>
    </citation>
    <scope>NUCLEOTIDE SEQUENCE</scope>
    <source>
        <strain evidence="1">BPL698</strain>
    </source>
</reference>
<dbReference type="EMBL" id="JAGFNK010000546">
    <property type="protein sequence ID" value="KAI9448923.1"/>
    <property type="molecule type" value="Genomic_DNA"/>
</dbReference>
<organism evidence="1 2">
    <name type="scientific">Russula earlei</name>
    <dbReference type="NCBI Taxonomy" id="71964"/>
    <lineage>
        <taxon>Eukaryota</taxon>
        <taxon>Fungi</taxon>
        <taxon>Dikarya</taxon>
        <taxon>Basidiomycota</taxon>
        <taxon>Agaricomycotina</taxon>
        <taxon>Agaricomycetes</taxon>
        <taxon>Russulales</taxon>
        <taxon>Russulaceae</taxon>
        <taxon>Russula</taxon>
    </lineage>
</organism>
<evidence type="ECO:0000313" key="1">
    <source>
        <dbReference type="EMBL" id="KAI9448923.1"/>
    </source>
</evidence>
<protein>
    <submittedName>
        <fullName evidence="1">Kinase-like domain-containing protein</fullName>
    </submittedName>
</protein>
<sequence>MYQAHNFLLSFSQNSPPISGLPRSRPPLSSLFTSTGDGEVLDHSSHPRPHDLPQVDHRLSQQFISGDGSHNLASSSAPEPSTCDGLPPLSPIFSTLDQGSISVSPAAMFLSAFSPSVSTTPLPDDEGEEVDGYKLGSIIGYGGFSTVRRAFSPSGGSVAVKITRRSDLASGPNPQQARDRLENEGSIWKALSHEHILPLFHFAHTPYADFFFMLLCPAGTLYDILKRDGRPALPHDDAGTMFRQVVRGVRYLHEQMELVHADLKLENVLVDEMGVCRISDFGMTRHIGEELEEDPLAPQTVAPRNLRNPSSLRRGRGSLRTTGHFSLLHHPNSRPRRRESTPVSTQAQTQTPHVHAVYDFPPGSLPYASPELLHTPDAENPYRPHPAQDIWALGVMLYALLTGGLPFVDSFEPRLTMKILHGAFEMPKNAGRGAELVLRGCLEASVSQRWTIAAIDDVSWSVGWNTDTDDSCSGSAESELERMVRDTHARGQRSASQEMPCLPSVAPEHDVASDDAVPDLEYDAEPAQDSFGRSTSSRSRSTGRSSFSPFTNVWSEIEMPSVGPPELTLPGTFKRPSVERSRGRHAIKDSVAGRRSSLGPARSASPSVAPLSPTSAEMRGRRGNQGLNMPPLSTFGLGLARGAPKARWEPAPTALNAVDGALEGAGERGCLTRIIRRDLDAGRRRRICVEDWHGRHPESQCRVCLRV</sequence>
<gene>
    <name evidence="1" type="ORF">F5148DRAFT_1020197</name>
</gene>
<proteinExistence type="predicted"/>
<keyword evidence="2" id="KW-1185">Reference proteome</keyword>